<comment type="caution">
    <text evidence="1">The sequence shown here is derived from an EMBL/GenBank/DDBJ whole genome shotgun (WGS) entry which is preliminary data.</text>
</comment>
<evidence type="ECO:0000313" key="2">
    <source>
        <dbReference type="Proteomes" id="UP000217785"/>
    </source>
</evidence>
<proteinExistence type="predicted"/>
<dbReference type="AlphaFoldDB" id="A0A292YPA8"/>
<protein>
    <submittedName>
        <fullName evidence="1">Uncharacterized protein</fullName>
    </submittedName>
</protein>
<organism evidence="1 2">
    <name type="scientific">Effusibacillus lacus</name>
    <dbReference type="NCBI Taxonomy" id="1348429"/>
    <lineage>
        <taxon>Bacteria</taxon>
        <taxon>Bacillati</taxon>
        <taxon>Bacillota</taxon>
        <taxon>Bacilli</taxon>
        <taxon>Bacillales</taxon>
        <taxon>Alicyclobacillaceae</taxon>
        <taxon>Effusibacillus</taxon>
    </lineage>
</organism>
<dbReference type="OrthoDB" id="15930at186823"/>
<accession>A0A292YPA8</accession>
<dbReference type="Proteomes" id="UP000217785">
    <property type="component" value="Unassembled WGS sequence"/>
</dbReference>
<keyword evidence="2" id="KW-1185">Reference proteome</keyword>
<evidence type="ECO:0000313" key="1">
    <source>
        <dbReference type="EMBL" id="GAX90603.1"/>
    </source>
</evidence>
<name>A0A292YPA8_9BACL</name>
<dbReference type="EMBL" id="BDUF01000059">
    <property type="protein sequence ID" value="GAX90603.1"/>
    <property type="molecule type" value="Genomic_DNA"/>
</dbReference>
<sequence>MQIPGDRLHDRFNRLRKILHDWEVRMEQLPLFVLDCFERGDLAGIKALIEERRILQERIRLLKKFIEKWENPDFYSVLGVTKPEDDKARNILS</sequence>
<reference evidence="2" key="1">
    <citation type="submission" date="2017-07" db="EMBL/GenBank/DDBJ databases">
        <title>Draft genome sequence of Effusibacillus lacus strain skLN1.</title>
        <authorList>
            <person name="Watanabe M."/>
            <person name="Kojima H."/>
            <person name="Fukui M."/>
        </authorList>
    </citation>
    <scope>NUCLEOTIDE SEQUENCE [LARGE SCALE GENOMIC DNA]</scope>
    <source>
        <strain evidence="2">skLN1</strain>
    </source>
</reference>
<gene>
    <name evidence="1" type="ORF">EFBL_2231</name>
</gene>